<dbReference type="InterPro" id="IPR016211">
    <property type="entry name" value="Glu/Phe/Leu/Val/Trp_DH_bac/arc"/>
</dbReference>
<sequence length="448" mass="48345">MTDLLNRRSYLCLTLVYPQSAFRASKSMLTSIRTASIRVGKPLARGQVGIFDQILGGARPKSTKVAYDDIDTDSFEIRNHSAMVDGSKTIVYEVPVRQEGVQLFIANDGPLQSKRPGNGGMRMLAYGDEQLAINDAVRLAEGMTRKHDCYCTGFSGAKLVVHCSEGASPKTVDRPALMADCADALESLGGSVWTGCDLNTTGDDMDILVSKTPYVLAGIGSSVDTNVATAKTTIGSILGVIDAHDLDIRQQSFMVQGCGKVGKNVAEMLVELGARQVKTCDVVSKLADIPGCEPLAEGENWFDQHVDFLVPCANSLAIDELVQDRMPAPKFIVGAANQPFANQSVRDAFDRAGVLHVPESISSGGAIMADSVEWSNQKLFRTVDADMLYAWIVDLSRAKSKDLCERAKNKAVNISKVIDTVYSGPNATPVGSNFPEWLEAKRRENVGE</sequence>
<dbReference type="InterPro" id="IPR006096">
    <property type="entry name" value="Glu/Leu/Phe/Val/Trp_DH_C"/>
</dbReference>
<accession>A0A9W7EXF5</accession>
<evidence type="ECO:0000259" key="2">
    <source>
        <dbReference type="SMART" id="SM00839"/>
    </source>
</evidence>
<dbReference type="PANTHER" id="PTHR42722:SF1">
    <property type="entry name" value="VALINE DEHYDROGENASE"/>
    <property type="match status" value="1"/>
</dbReference>
<dbReference type="OrthoDB" id="424974at2759"/>
<dbReference type="SMART" id="SM00839">
    <property type="entry name" value="ELFV_dehydrog"/>
    <property type="match status" value="1"/>
</dbReference>
<comment type="caution">
    <text evidence="3">The sequence shown here is derived from an EMBL/GenBank/DDBJ whole genome shotgun (WGS) entry which is preliminary data.</text>
</comment>
<reference evidence="4" key="1">
    <citation type="journal article" date="2023" name="Commun. Biol.">
        <title>Genome analysis of Parmales, the sister group of diatoms, reveals the evolutionary specialization of diatoms from phago-mixotrophs to photoautotrophs.</title>
        <authorList>
            <person name="Ban H."/>
            <person name="Sato S."/>
            <person name="Yoshikawa S."/>
            <person name="Yamada K."/>
            <person name="Nakamura Y."/>
            <person name="Ichinomiya M."/>
            <person name="Sato N."/>
            <person name="Blanc-Mathieu R."/>
            <person name="Endo H."/>
            <person name="Kuwata A."/>
            <person name="Ogata H."/>
        </authorList>
    </citation>
    <scope>NUCLEOTIDE SEQUENCE [LARGE SCALE GENOMIC DNA]</scope>
    <source>
        <strain evidence="4">NIES 3701</strain>
    </source>
</reference>
<dbReference type="PANTHER" id="PTHR42722">
    <property type="entry name" value="LEUCINE DEHYDROGENASE"/>
    <property type="match status" value="1"/>
</dbReference>
<evidence type="ECO:0000256" key="1">
    <source>
        <dbReference type="ARBA" id="ARBA00006382"/>
    </source>
</evidence>
<dbReference type="SUPFAM" id="SSF53223">
    <property type="entry name" value="Aminoacid dehydrogenase-like, N-terminal domain"/>
    <property type="match status" value="1"/>
</dbReference>
<protein>
    <recommendedName>
        <fullName evidence="2">Glutamate/phenylalanine/leucine/valine/L-tryptophan dehydrogenase C-terminal domain-containing protein</fullName>
    </recommendedName>
</protein>
<keyword evidence="4" id="KW-1185">Reference proteome</keyword>
<dbReference type="GO" id="GO:0016639">
    <property type="term" value="F:oxidoreductase activity, acting on the CH-NH2 group of donors, NAD or NADP as acceptor"/>
    <property type="evidence" value="ECO:0007669"/>
    <property type="project" value="InterPro"/>
</dbReference>
<gene>
    <name evidence="3" type="ORF">TrST_g7444</name>
</gene>
<dbReference type="Gene3D" id="3.40.50.10860">
    <property type="entry name" value="Leucine Dehydrogenase, chain A, domain 1"/>
    <property type="match status" value="1"/>
</dbReference>
<dbReference type="InterPro" id="IPR036291">
    <property type="entry name" value="NAD(P)-bd_dom_sf"/>
</dbReference>
<evidence type="ECO:0000313" key="4">
    <source>
        <dbReference type="Proteomes" id="UP001165085"/>
    </source>
</evidence>
<dbReference type="Pfam" id="PF00208">
    <property type="entry name" value="ELFV_dehydrog"/>
    <property type="match status" value="1"/>
</dbReference>
<dbReference type="Gene3D" id="3.40.50.720">
    <property type="entry name" value="NAD(P)-binding Rossmann-like Domain"/>
    <property type="match status" value="2"/>
</dbReference>
<evidence type="ECO:0000313" key="3">
    <source>
        <dbReference type="EMBL" id="GMH93373.1"/>
    </source>
</evidence>
<name>A0A9W7EXF5_9STRA</name>
<dbReference type="AlphaFoldDB" id="A0A9W7EXF5"/>
<feature type="domain" description="Glutamate/phenylalanine/leucine/valine/L-tryptophan dehydrogenase C-terminal" evidence="2">
    <location>
        <begin position="226"/>
        <end position="424"/>
    </location>
</feature>
<dbReference type="Proteomes" id="UP001165085">
    <property type="component" value="Unassembled WGS sequence"/>
</dbReference>
<dbReference type="GO" id="GO:0006520">
    <property type="term" value="P:amino acid metabolic process"/>
    <property type="evidence" value="ECO:0007669"/>
    <property type="project" value="InterPro"/>
</dbReference>
<organism evidence="3 4">
    <name type="scientific">Triparma strigata</name>
    <dbReference type="NCBI Taxonomy" id="1606541"/>
    <lineage>
        <taxon>Eukaryota</taxon>
        <taxon>Sar</taxon>
        <taxon>Stramenopiles</taxon>
        <taxon>Ochrophyta</taxon>
        <taxon>Bolidophyceae</taxon>
        <taxon>Parmales</taxon>
        <taxon>Triparmaceae</taxon>
        <taxon>Triparma</taxon>
    </lineage>
</organism>
<dbReference type="SUPFAM" id="SSF51735">
    <property type="entry name" value="NAD(P)-binding Rossmann-fold domains"/>
    <property type="match status" value="1"/>
</dbReference>
<dbReference type="InterPro" id="IPR046346">
    <property type="entry name" value="Aminoacid_DH-like_N_sf"/>
</dbReference>
<comment type="similarity">
    <text evidence="1">Belongs to the Glu/Leu/Phe/Val dehydrogenases family.</text>
</comment>
<proteinExistence type="inferred from homology"/>
<dbReference type="EMBL" id="BRXY01000413">
    <property type="protein sequence ID" value="GMH93373.1"/>
    <property type="molecule type" value="Genomic_DNA"/>
</dbReference>